<evidence type="ECO:0000256" key="2">
    <source>
        <dbReference type="ARBA" id="ARBA00004613"/>
    </source>
</evidence>
<dbReference type="AlphaFoldDB" id="A0AAD4TE27"/>
<dbReference type="PANTHER" id="PTHR31265:SF28">
    <property type="entry name" value="EMB|CAB87702.1"/>
    <property type="match status" value="1"/>
</dbReference>
<evidence type="ECO:0000256" key="3">
    <source>
        <dbReference type="ARBA" id="ARBA00022525"/>
    </source>
</evidence>
<name>A0AAD4TE27_9MAGN</name>
<dbReference type="InterPro" id="IPR052437">
    <property type="entry name" value="Pectin_Meth_Modulator"/>
</dbReference>
<keyword evidence="4 6" id="KW-0732">Signal</keyword>
<feature type="domain" description="DUF642" evidence="7">
    <location>
        <begin position="34"/>
        <end position="173"/>
    </location>
</feature>
<dbReference type="GO" id="GO:0005576">
    <property type="term" value="C:extracellular region"/>
    <property type="evidence" value="ECO:0007669"/>
    <property type="project" value="UniProtKB-SubCell"/>
</dbReference>
<evidence type="ECO:0000256" key="4">
    <source>
        <dbReference type="ARBA" id="ARBA00022729"/>
    </source>
</evidence>
<dbReference type="Pfam" id="PF04862">
    <property type="entry name" value="DUF642"/>
    <property type="match status" value="2"/>
</dbReference>
<keyword evidence="3" id="KW-0964">Secreted</keyword>
<accession>A0AAD4TE27</accession>
<sequence length="372" mass="39829">MTSISQATAMGIRQPIAAGLLVLQLLIACASPDLQNPDFEIPPTNSTYPFFALDSTINSLAQWISQGNVSYVIASSQGNYIYLGQNGKITQKFKANEESNHYLLTFSLQPALPNCANTTSVTVSVPDRSVIVSFSTKFSGGNQTSHWQTHGVYLGVHGNRESVNLEVEISNTTTAFTDCGVLLEDAFILKNIPNPINSSENNMLPNGGFEYGPAFPNNSVGDILIDAESDPTQSPLNKWEILGTVKYITTNHNYQVQEGKASIELYALSVFIGEYNDACVGNFQVGVQAGSSVQNFTIQRKGAGTGLDSGWTIKAGSNGITRISILSFATTKSKDGVFCGPVIDKVVLLASYGLKLQISILFVGVGFLATIG</sequence>
<feature type="signal peptide" evidence="6">
    <location>
        <begin position="1"/>
        <end position="30"/>
    </location>
</feature>
<dbReference type="EMBL" id="JAJJMB010002072">
    <property type="protein sequence ID" value="KAI3953105.1"/>
    <property type="molecule type" value="Genomic_DNA"/>
</dbReference>
<comment type="caution">
    <text evidence="8">The sequence shown here is derived from an EMBL/GenBank/DDBJ whole genome shotgun (WGS) entry which is preliminary data.</text>
</comment>
<evidence type="ECO:0000256" key="6">
    <source>
        <dbReference type="SAM" id="SignalP"/>
    </source>
</evidence>
<evidence type="ECO:0000256" key="1">
    <source>
        <dbReference type="ARBA" id="ARBA00004196"/>
    </source>
</evidence>
<evidence type="ECO:0000256" key="5">
    <source>
        <dbReference type="ARBA" id="ARBA00023180"/>
    </source>
</evidence>
<feature type="domain" description="DUF642" evidence="7">
    <location>
        <begin position="203"/>
        <end position="347"/>
    </location>
</feature>
<feature type="chain" id="PRO_5041967811" description="DUF642 domain-containing protein" evidence="6">
    <location>
        <begin position="31"/>
        <end position="372"/>
    </location>
</feature>
<evidence type="ECO:0000259" key="7">
    <source>
        <dbReference type="Pfam" id="PF04862"/>
    </source>
</evidence>
<proteinExistence type="predicted"/>
<gene>
    <name evidence="8" type="ORF">MKW98_020300</name>
</gene>
<evidence type="ECO:0000313" key="9">
    <source>
        <dbReference type="Proteomes" id="UP001202328"/>
    </source>
</evidence>
<reference evidence="8" key="1">
    <citation type="submission" date="2022-04" db="EMBL/GenBank/DDBJ databases">
        <title>A functionally conserved STORR gene fusion in Papaver species that diverged 16.8 million years ago.</title>
        <authorList>
            <person name="Catania T."/>
        </authorList>
    </citation>
    <scope>NUCLEOTIDE SEQUENCE</scope>
    <source>
        <strain evidence="8">S-188037</strain>
    </source>
</reference>
<organism evidence="8 9">
    <name type="scientific">Papaver atlanticum</name>
    <dbReference type="NCBI Taxonomy" id="357466"/>
    <lineage>
        <taxon>Eukaryota</taxon>
        <taxon>Viridiplantae</taxon>
        <taxon>Streptophyta</taxon>
        <taxon>Embryophyta</taxon>
        <taxon>Tracheophyta</taxon>
        <taxon>Spermatophyta</taxon>
        <taxon>Magnoliopsida</taxon>
        <taxon>Ranunculales</taxon>
        <taxon>Papaveraceae</taxon>
        <taxon>Papaveroideae</taxon>
        <taxon>Papaver</taxon>
    </lineage>
</organism>
<dbReference type="InterPro" id="IPR006946">
    <property type="entry name" value="DGR2-like_dom"/>
</dbReference>
<protein>
    <recommendedName>
        <fullName evidence="7">DUF642 domain-containing protein</fullName>
    </recommendedName>
</protein>
<keyword evidence="9" id="KW-1185">Reference proteome</keyword>
<keyword evidence="5" id="KW-0325">Glycoprotein</keyword>
<comment type="subcellular location">
    <subcellularLocation>
        <location evidence="1">Cell envelope</location>
    </subcellularLocation>
    <subcellularLocation>
        <location evidence="2">Secreted</location>
    </subcellularLocation>
</comment>
<dbReference type="Proteomes" id="UP001202328">
    <property type="component" value="Unassembled WGS sequence"/>
</dbReference>
<dbReference type="PANTHER" id="PTHR31265">
    <property type="entry name" value="OS02G0527500 PROTEIN-RELATED"/>
    <property type="match status" value="1"/>
</dbReference>
<evidence type="ECO:0000313" key="8">
    <source>
        <dbReference type="EMBL" id="KAI3953105.1"/>
    </source>
</evidence>